<keyword evidence="1" id="KW-0472">Membrane</keyword>
<dbReference type="Proteomes" id="UP000218824">
    <property type="component" value="Chromosome"/>
</dbReference>
<accession>A0AAU9AJ38</accession>
<evidence type="ECO:0000313" key="2">
    <source>
        <dbReference type="EMBL" id="BAV96159.1"/>
    </source>
</evidence>
<evidence type="ECO:0000256" key="1">
    <source>
        <dbReference type="SAM" id="Phobius"/>
    </source>
</evidence>
<dbReference type="EMBL" id="AP014940">
    <property type="protein sequence ID" value="BAV96159.1"/>
    <property type="molecule type" value="Genomic_DNA"/>
</dbReference>
<dbReference type="GeneID" id="83062574"/>
<evidence type="ECO:0000313" key="3">
    <source>
        <dbReference type="Proteomes" id="UP000218824"/>
    </source>
</evidence>
<sequence length="67" mass="6813">MRAARVFAGLLCILASVAVIALLGFGTMDPAAPSASTPAMVALLPSVALGLSVFALGLWLLFAGRKR</sequence>
<proteinExistence type="predicted"/>
<reference evidence="2 3" key="1">
    <citation type="journal article" date="2017" name="DNA Res.">
        <title>Complete genome sequence and expression profile of the commercial lytic enzyme producer Lysobacter enzymogenes M497-1.</title>
        <authorList>
            <person name="Takami H."/>
            <person name="Toyoda A."/>
            <person name="Uchiyama I."/>
            <person name="Itoh T."/>
            <person name="Takaki Y."/>
            <person name="Arai W."/>
            <person name="Nishi S."/>
            <person name="Kawai M."/>
            <person name="Shinya K."/>
            <person name="Ikeda H."/>
        </authorList>
    </citation>
    <scope>NUCLEOTIDE SEQUENCE [LARGE SCALE GENOMIC DNA]</scope>
    <source>
        <strain evidence="2 3">M497-1</strain>
    </source>
</reference>
<feature type="transmembrane region" description="Helical" evidence="1">
    <location>
        <begin position="39"/>
        <end position="62"/>
    </location>
</feature>
<dbReference type="AlphaFoldDB" id="A0AAU9AJ38"/>
<organism evidence="2 3">
    <name type="scientific">Lysobacter enzymogenes</name>
    <dbReference type="NCBI Taxonomy" id="69"/>
    <lineage>
        <taxon>Bacteria</taxon>
        <taxon>Pseudomonadati</taxon>
        <taxon>Pseudomonadota</taxon>
        <taxon>Gammaproteobacteria</taxon>
        <taxon>Lysobacterales</taxon>
        <taxon>Lysobacteraceae</taxon>
        <taxon>Lysobacter</taxon>
    </lineage>
</organism>
<name>A0AAU9AJ38_LYSEN</name>
<dbReference type="KEGG" id="lem:LEN_0672"/>
<keyword evidence="1" id="KW-1133">Transmembrane helix</keyword>
<dbReference type="RefSeq" id="WP_096376641.1">
    <property type="nucleotide sequence ID" value="NZ_AP014940.1"/>
</dbReference>
<protein>
    <submittedName>
        <fullName evidence="2">Uncharacterized protein</fullName>
    </submittedName>
</protein>
<gene>
    <name evidence="2" type="ORF">LEN_0672</name>
</gene>
<keyword evidence="1" id="KW-0812">Transmembrane</keyword>
<feature type="transmembrane region" description="Helical" evidence="1">
    <location>
        <begin position="7"/>
        <end position="27"/>
    </location>
</feature>